<reference evidence="6 7" key="1">
    <citation type="submission" date="2020-06" db="EMBL/GenBank/DDBJ databases">
        <title>Staphylococcus borealis sp. nov. -A novel member of the Staphylococcaceae family isolated from skin and blood in humans.</title>
        <authorList>
            <person name="Pain M."/>
            <person name="Wolden R."/>
            <person name="Jaen-Luchoro D."/>
            <person name="Salva-Serra F."/>
            <person name="Iglesias B.P."/>
            <person name="Karlsson R."/>
            <person name="Klingenberg C."/>
            <person name="Cavanagh J.P."/>
        </authorList>
    </citation>
    <scope>NUCLEOTIDE SEQUENCE [LARGE SCALE GENOMIC DNA]</scope>
    <source>
        <strain evidence="6 7">58-22</strain>
    </source>
</reference>
<dbReference type="SUPFAM" id="SSF46785">
    <property type="entry name" value="Winged helix' DNA-binding domain"/>
    <property type="match status" value="1"/>
</dbReference>
<dbReference type="RefSeq" id="WP_053030303.1">
    <property type="nucleotide sequence ID" value="NZ_CUEE01000006.1"/>
</dbReference>
<dbReference type="Pfam" id="PF00126">
    <property type="entry name" value="HTH_1"/>
    <property type="match status" value="1"/>
</dbReference>
<proteinExistence type="inferred from homology"/>
<dbReference type="Pfam" id="PF03466">
    <property type="entry name" value="LysR_substrate"/>
    <property type="match status" value="1"/>
</dbReference>
<name>A0ABX2LUK1_9STAP</name>
<evidence type="ECO:0000313" key="7">
    <source>
        <dbReference type="Proteomes" id="UP000610527"/>
    </source>
</evidence>
<keyword evidence="7" id="KW-1185">Reference proteome</keyword>
<keyword evidence="3" id="KW-0238">DNA-binding</keyword>
<gene>
    <name evidence="6" type="ORF">HUN84_09210</name>
</gene>
<dbReference type="PROSITE" id="PS50931">
    <property type="entry name" value="HTH_LYSR"/>
    <property type="match status" value="1"/>
</dbReference>
<sequence>MDPYKVLIEVIKTESFTRAAENLYTSQPSVSRDIKRLELKYNVNIFEFKSPYLKLTNDGEKLLQYALQRESIEQELWQNLASESETIAGTLTVGSSYTYGEYLLSEKLTILMQQHPKLHIHLRINNSDSVINDIKHNRVDIGIVEKDIQDNAIECKTIIEDEMVYIYKKSIKPRMDICFVREKGSGTRFYQEAGLSELKLNPYLVEINNISIIKQMAEAGNGFAIISKSAINPEDYENLVIKTLNVKRHYYLVKHVDKYIDKNIRTVIETIMK</sequence>
<dbReference type="InterPro" id="IPR036390">
    <property type="entry name" value="WH_DNA-bd_sf"/>
</dbReference>
<dbReference type="PANTHER" id="PTHR30126:SF39">
    <property type="entry name" value="HTH-TYPE TRANSCRIPTIONAL REGULATOR CYSL"/>
    <property type="match status" value="1"/>
</dbReference>
<dbReference type="InterPro" id="IPR005119">
    <property type="entry name" value="LysR_subst-bd"/>
</dbReference>
<evidence type="ECO:0000256" key="4">
    <source>
        <dbReference type="ARBA" id="ARBA00023163"/>
    </source>
</evidence>
<comment type="caution">
    <text evidence="6">The sequence shown here is derived from an EMBL/GenBank/DDBJ whole genome shotgun (WGS) entry which is preliminary data.</text>
</comment>
<organism evidence="6 7">
    <name type="scientific">Staphylococcus borealis</name>
    <dbReference type="NCBI Taxonomy" id="2742203"/>
    <lineage>
        <taxon>Bacteria</taxon>
        <taxon>Bacillati</taxon>
        <taxon>Bacillota</taxon>
        <taxon>Bacilli</taxon>
        <taxon>Bacillales</taxon>
        <taxon>Staphylococcaceae</taxon>
        <taxon>Staphylococcus</taxon>
    </lineage>
</organism>
<dbReference type="Proteomes" id="UP000610527">
    <property type="component" value="Unassembled WGS sequence"/>
</dbReference>
<dbReference type="InterPro" id="IPR036388">
    <property type="entry name" value="WH-like_DNA-bd_sf"/>
</dbReference>
<evidence type="ECO:0000259" key="5">
    <source>
        <dbReference type="PROSITE" id="PS50931"/>
    </source>
</evidence>
<dbReference type="Gene3D" id="3.40.190.290">
    <property type="match status" value="1"/>
</dbReference>
<dbReference type="GeneID" id="74186683"/>
<comment type="similarity">
    <text evidence="1">Belongs to the LysR transcriptional regulatory family.</text>
</comment>
<dbReference type="SUPFAM" id="SSF53850">
    <property type="entry name" value="Periplasmic binding protein-like II"/>
    <property type="match status" value="1"/>
</dbReference>
<evidence type="ECO:0000256" key="2">
    <source>
        <dbReference type="ARBA" id="ARBA00023015"/>
    </source>
</evidence>
<protein>
    <submittedName>
        <fullName evidence="6">LysR family transcriptional regulator</fullName>
    </submittedName>
</protein>
<evidence type="ECO:0000256" key="1">
    <source>
        <dbReference type="ARBA" id="ARBA00009437"/>
    </source>
</evidence>
<keyword evidence="2" id="KW-0805">Transcription regulation</keyword>
<accession>A0ABX2LUK1</accession>
<feature type="domain" description="HTH lysR-type" evidence="5">
    <location>
        <begin position="1"/>
        <end position="56"/>
    </location>
</feature>
<dbReference type="InterPro" id="IPR000847">
    <property type="entry name" value="LysR_HTH_N"/>
</dbReference>
<dbReference type="EMBL" id="JABVEG010000005">
    <property type="protein sequence ID" value="NUI82890.1"/>
    <property type="molecule type" value="Genomic_DNA"/>
</dbReference>
<dbReference type="Gene3D" id="1.10.10.10">
    <property type="entry name" value="Winged helix-like DNA-binding domain superfamily/Winged helix DNA-binding domain"/>
    <property type="match status" value="1"/>
</dbReference>
<keyword evidence="4" id="KW-0804">Transcription</keyword>
<evidence type="ECO:0000256" key="3">
    <source>
        <dbReference type="ARBA" id="ARBA00023125"/>
    </source>
</evidence>
<dbReference type="PRINTS" id="PR00039">
    <property type="entry name" value="HTHLYSR"/>
</dbReference>
<dbReference type="PANTHER" id="PTHR30126">
    <property type="entry name" value="HTH-TYPE TRANSCRIPTIONAL REGULATOR"/>
    <property type="match status" value="1"/>
</dbReference>
<evidence type="ECO:0000313" key="6">
    <source>
        <dbReference type="EMBL" id="NUI82890.1"/>
    </source>
</evidence>